<protein>
    <submittedName>
        <fullName evidence="2">M15 family metallopeptidase</fullName>
    </submittedName>
</protein>
<gene>
    <name evidence="2" type="ORF">ACFOY7_03395</name>
</gene>
<proteinExistence type="predicted"/>
<dbReference type="SUPFAM" id="SSF55166">
    <property type="entry name" value="Hedgehog/DD-peptidase"/>
    <property type="match status" value="1"/>
</dbReference>
<dbReference type="InterPro" id="IPR039561">
    <property type="entry name" value="Peptidase_M15C"/>
</dbReference>
<evidence type="ECO:0000313" key="3">
    <source>
        <dbReference type="Proteomes" id="UP001595882"/>
    </source>
</evidence>
<dbReference type="Pfam" id="PF13539">
    <property type="entry name" value="Peptidase_M15_4"/>
    <property type="match status" value="1"/>
</dbReference>
<accession>A0ABV8WUV4</accession>
<organism evidence="2 3">
    <name type="scientific">Gracilibacillus xinjiangensis</name>
    <dbReference type="NCBI Taxonomy" id="1193282"/>
    <lineage>
        <taxon>Bacteria</taxon>
        <taxon>Bacillati</taxon>
        <taxon>Bacillota</taxon>
        <taxon>Bacilli</taxon>
        <taxon>Bacillales</taxon>
        <taxon>Bacillaceae</taxon>
        <taxon>Gracilibacillus</taxon>
    </lineage>
</organism>
<evidence type="ECO:0000313" key="2">
    <source>
        <dbReference type="EMBL" id="MFC4402116.1"/>
    </source>
</evidence>
<dbReference type="Gene3D" id="3.30.1380.10">
    <property type="match status" value="1"/>
</dbReference>
<sequence>MKIRTIFVLLLMIAIFFVVYQYNTYQEYTNRPMPSDLHPLVEEAKEQLIKQSEEIGIPILITDGFRSTVEQDAIYARGRSEDGNIVTYAKGGESYHNYGLAIDFAIQPNPDEVIWDIEYDGNNNGESDWMEVVSIAKSLGFSWGGDFTRFKDYPHFQMDFGLSIRELKMGKRPEDVIDK</sequence>
<feature type="domain" description="Peptidase M15C" evidence="1">
    <location>
        <begin position="90"/>
        <end position="158"/>
    </location>
</feature>
<dbReference type="EMBL" id="JBHSDT010000003">
    <property type="protein sequence ID" value="MFC4402116.1"/>
    <property type="molecule type" value="Genomic_DNA"/>
</dbReference>
<dbReference type="CDD" id="cd14845">
    <property type="entry name" value="L-Ala-D-Glu_peptidase_like"/>
    <property type="match status" value="1"/>
</dbReference>
<dbReference type="InterPro" id="IPR009045">
    <property type="entry name" value="Zn_M74/Hedgehog-like"/>
</dbReference>
<dbReference type="PANTHER" id="PTHR34385:SF1">
    <property type="entry name" value="PEPTIDOGLYCAN L-ALANYL-D-GLUTAMATE ENDOPEPTIDASE CWLK"/>
    <property type="match status" value="1"/>
</dbReference>
<evidence type="ECO:0000259" key="1">
    <source>
        <dbReference type="Pfam" id="PF13539"/>
    </source>
</evidence>
<reference evidence="3" key="1">
    <citation type="journal article" date="2019" name="Int. J. Syst. Evol. Microbiol.">
        <title>The Global Catalogue of Microorganisms (GCM) 10K type strain sequencing project: providing services to taxonomists for standard genome sequencing and annotation.</title>
        <authorList>
            <consortium name="The Broad Institute Genomics Platform"/>
            <consortium name="The Broad Institute Genome Sequencing Center for Infectious Disease"/>
            <person name="Wu L."/>
            <person name="Ma J."/>
        </authorList>
    </citation>
    <scope>NUCLEOTIDE SEQUENCE [LARGE SCALE GENOMIC DNA]</scope>
    <source>
        <strain evidence="3">CCUG 37865</strain>
    </source>
</reference>
<dbReference type="Proteomes" id="UP001595882">
    <property type="component" value="Unassembled WGS sequence"/>
</dbReference>
<keyword evidence="3" id="KW-1185">Reference proteome</keyword>
<dbReference type="RefSeq" id="WP_390249392.1">
    <property type="nucleotide sequence ID" value="NZ_JBHSDT010000003.1"/>
</dbReference>
<comment type="caution">
    <text evidence="2">The sequence shown here is derived from an EMBL/GenBank/DDBJ whole genome shotgun (WGS) entry which is preliminary data.</text>
</comment>
<dbReference type="PANTHER" id="PTHR34385">
    <property type="entry name" value="D-ALANYL-D-ALANINE CARBOXYPEPTIDASE"/>
    <property type="match status" value="1"/>
</dbReference>
<name>A0ABV8WUV4_9BACI</name>
<dbReference type="InterPro" id="IPR052179">
    <property type="entry name" value="DD-CPase-like"/>
</dbReference>